<organism evidence="2 3">
    <name type="scientific">Mesonia hippocampi</name>
    <dbReference type="NCBI Taxonomy" id="1628250"/>
    <lineage>
        <taxon>Bacteria</taxon>
        <taxon>Pseudomonadati</taxon>
        <taxon>Bacteroidota</taxon>
        <taxon>Flavobacteriia</taxon>
        <taxon>Flavobacteriales</taxon>
        <taxon>Flavobacteriaceae</taxon>
        <taxon>Mesonia</taxon>
    </lineage>
</organism>
<proteinExistence type="predicted"/>
<dbReference type="EMBL" id="JACIFO010000001">
    <property type="protein sequence ID" value="MBB4117841.1"/>
    <property type="molecule type" value="Genomic_DNA"/>
</dbReference>
<sequence length="534" mass="61678">MQKWKSLFIGILTGVAIMFIAFIGYFYQKNKYNLDQISVKDTIEIIGNKIPKNKQIVSQDAIYITAKYIEKFGDDATGDNFPLVFLQPKLTGNFYKHKIKLKDSLLVTVSDTDIYDITNKKHYTPITDLIPINIDSLAQKTIYLKNKYLLENGEVSTAKLALEVTKNKIVKVNYLSGDQHTGVCIPIYINKKPTMVFFVFNNMNGYLMKTNEGWEGKIGEIDFTTKGFEEHTIQSIVDLEAFEKLKKQENKPFYYKEYDFTIKKGKIYSNRLPAPLLDNPMDTLYPIGEYNKQLIIGEKKHKKYLFNGLLQDITPKGFKAIHYVNETFTALVNNQVFDINSSGELSQIKPKKETKAYNTHHYVYEIKESNHNSFHITCKGYNATNLLESYKTTPVNNIGEASLVTFTNHTKKIKILADHLEQKQNYIVTKKDGLFGLYKFNNIIKDYDFEENIAEITVNINLTPLLPNQYEQIIANEMTSLVLFEKDGLKGYYPLHKNGKYQTLSPFLNNAFAKFTLPDGRKGWLQYNGKEYFY</sequence>
<keyword evidence="3" id="KW-1185">Reference proteome</keyword>
<dbReference type="AlphaFoldDB" id="A0A840EL68"/>
<evidence type="ECO:0000313" key="2">
    <source>
        <dbReference type="EMBL" id="MBB4117841.1"/>
    </source>
</evidence>
<dbReference type="RefSeq" id="WP_183475499.1">
    <property type="nucleotide sequence ID" value="NZ_JACIFO010000001.1"/>
</dbReference>
<evidence type="ECO:0008006" key="4">
    <source>
        <dbReference type="Google" id="ProtNLM"/>
    </source>
</evidence>
<evidence type="ECO:0000313" key="3">
    <source>
        <dbReference type="Proteomes" id="UP000553034"/>
    </source>
</evidence>
<comment type="caution">
    <text evidence="2">The sequence shown here is derived from an EMBL/GenBank/DDBJ whole genome shotgun (WGS) entry which is preliminary data.</text>
</comment>
<accession>A0A840EL68</accession>
<gene>
    <name evidence="2" type="ORF">GGR32_000113</name>
</gene>
<protein>
    <recommendedName>
        <fullName evidence="4">WG repeat-containing protein</fullName>
    </recommendedName>
</protein>
<keyword evidence="1" id="KW-0472">Membrane</keyword>
<reference evidence="2 3" key="1">
    <citation type="submission" date="2020-08" db="EMBL/GenBank/DDBJ databases">
        <title>Genomic Encyclopedia of Type Strains, Phase IV (KMG-IV): sequencing the most valuable type-strain genomes for metagenomic binning, comparative biology and taxonomic classification.</title>
        <authorList>
            <person name="Goeker M."/>
        </authorList>
    </citation>
    <scope>NUCLEOTIDE SEQUENCE [LARGE SCALE GENOMIC DNA]</scope>
    <source>
        <strain evidence="2 3">DSM 29568</strain>
    </source>
</reference>
<name>A0A840EL68_9FLAO</name>
<evidence type="ECO:0000256" key="1">
    <source>
        <dbReference type="SAM" id="Phobius"/>
    </source>
</evidence>
<dbReference type="Proteomes" id="UP000553034">
    <property type="component" value="Unassembled WGS sequence"/>
</dbReference>
<keyword evidence="1" id="KW-1133">Transmembrane helix</keyword>
<keyword evidence="1" id="KW-0812">Transmembrane</keyword>
<feature type="transmembrane region" description="Helical" evidence="1">
    <location>
        <begin position="7"/>
        <end position="27"/>
    </location>
</feature>